<protein>
    <recommendedName>
        <fullName evidence="3">Potassium-transporting ATPase subunit A</fullName>
    </recommendedName>
</protein>
<organism evidence="1 2">
    <name type="scientific">Roseateles asaccharophilus</name>
    <dbReference type="NCBI Taxonomy" id="582607"/>
    <lineage>
        <taxon>Bacteria</taxon>
        <taxon>Pseudomonadati</taxon>
        <taxon>Pseudomonadota</taxon>
        <taxon>Betaproteobacteria</taxon>
        <taxon>Burkholderiales</taxon>
        <taxon>Sphaerotilaceae</taxon>
        <taxon>Roseateles</taxon>
    </lineage>
</organism>
<evidence type="ECO:0008006" key="3">
    <source>
        <dbReference type="Google" id="ProtNLM"/>
    </source>
</evidence>
<evidence type="ECO:0000313" key="2">
    <source>
        <dbReference type="Proteomes" id="UP001180825"/>
    </source>
</evidence>
<dbReference type="EMBL" id="JAVDXV010000006">
    <property type="protein sequence ID" value="MDR7334147.1"/>
    <property type="molecule type" value="Genomic_DNA"/>
</dbReference>
<dbReference type="Proteomes" id="UP001180825">
    <property type="component" value="Unassembled WGS sequence"/>
</dbReference>
<proteinExistence type="predicted"/>
<evidence type="ECO:0000313" key="1">
    <source>
        <dbReference type="EMBL" id="MDR7334147.1"/>
    </source>
</evidence>
<reference evidence="1 2" key="1">
    <citation type="submission" date="2023-07" db="EMBL/GenBank/DDBJ databases">
        <title>Sorghum-associated microbial communities from plants grown in Nebraska, USA.</title>
        <authorList>
            <person name="Schachtman D."/>
        </authorList>
    </citation>
    <scope>NUCLEOTIDE SEQUENCE [LARGE SCALE GENOMIC DNA]</scope>
    <source>
        <strain evidence="1 2">BE316</strain>
    </source>
</reference>
<gene>
    <name evidence="1" type="ORF">J2X21_003299</name>
</gene>
<name>A0ABU2AAB2_9BURK</name>
<keyword evidence="2" id="KW-1185">Reference proteome</keyword>
<accession>A0ABU2AAB2</accession>
<comment type="caution">
    <text evidence="1">The sequence shown here is derived from an EMBL/GenBank/DDBJ whole genome shotgun (WGS) entry which is preliminary data.</text>
</comment>
<sequence length="31" mass="3177">MDIVFLGLSAVLALVTGVAAWGCEKLAGRKS</sequence>